<evidence type="ECO:0000313" key="2">
    <source>
        <dbReference type="EMBL" id="AWH59689.1"/>
    </source>
</evidence>
<accession>A0A2S1PML8</accession>
<evidence type="ECO:0000256" key="1">
    <source>
        <dbReference type="ARBA" id="ARBA00022649"/>
    </source>
</evidence>
<dbReference type="EMBL" id="MG228259">
    <property type="protein sequence ID" value="AWH59689.1"/>
    <property type="molecule type" value="Genomic_DNA"/>
</dbReference>
<dbReference type="SUPFAM" id="SSF143011">
    <property type="entry name" value="RelE-like"/>
    <property type="match status" value="1"/>
</dbReference>
<keyword evidence="2" id="KW-0614">Plasmid</keyword>
<sequence>MPYNVEWKSGAAEDITALFEYIAEHSGLWDAQHVTARLIAATDRLAEFPRLYEVDARYGDDVRRIRLMGQHLLYEVDDPARTVRVLAVVGQRQNPLPLR</sequence>
<name>A0A2S1PML8_EDWTA</name>
<keyword evidence="1" id="KW-1277">Toxin-antitoxin system</keyword>
<dbReference type="InterPro" id="IPR007712">
    <property type="entry name" value="RelE/ParE_toxin"/>
</dbReference>
<organism evidence="2">
    <name type="scientific">Edwardsiella tarda</name>
    <dbReference type="NCBI Taxonomy" id="636"/>
    <lineage>
        <taxon>Bacteria</taxon>
        <taxon>Pseudomonadati</taxon>
        <taxon>Pseudomonadota</taxon>
        <taxon>Gammaproteobacteria</taxon>
        <taxon>Enterobacterales</taxon>
        <taxon>Hafniaceae</taxon>
        <taxon>Edwardsiella</taxon>
    </lineage>
</organism>
<geneLocation type="plasmid" evidence="2">
    <name>p9.4_1</name>
</geneLocation>
<dbReference type="InterPro" id="IPR035093">
    <property type="entry name" value="RelE/ParE_toxin_dom_sf"/>
</dbReference>
<protein>
    <submittedName>
        <fullName evidence="2">Addiction module toxin RelE</fullName>
    </submittedName>
</protein>
<dbReference type="Gene3D" id="3.30.2310.20">
    <property type="entry name" value="RelE-like"/>
    <property type="match status" value="1"/>
</dbReference>
<proteinExistence type="predicted"/>
<dbReference type="AlphaFoldDB" id="A0A2S1PML8"/>
<reference evidence="2" key="1">
    <citation type="journal article" date="2017" name="J. Clin. Microbiol.">
        <title>Comparative phenotypic and genotypic analysis of Edwardsiella spp. isolates from different hosts and geographic origins, with an emphasis on isolates formerly classified as E. tarda and an evaluation of diagnostic methods.</title>
        <authorList>
            <person name="Reichley S.R."/>
            <person name="Ware C."/>
            <person name="Steadman J."/>
            <person name="Gaunt P.S."/>
            <person name="Garcia J.C."/>
            <person name="LaFrentz B.R."/>
            <person name="Thachil A."/>
            <person name="Waldbieser G.C."/>
            <person name="Stine C.B."/>
            <person name="Bujan N."/>
            <person name="Arias C.R."/>
            <person name="Loch T."/>
            <person name="Welch T.J."/>
            <person name="Cipriano R.C."/>
            <person name="Greenway T.E."/>
            <person name="Khoo L.H."/>
            <person name="Wise D.J."/>
            <person name="Lawrence M.L."/>
            <person name="Griffin M.J."/>
        </authorList>
    </citation>
    <scope>NUCLEOTIDE SEQUENCE</scope>
    <source>
        <strain evidence="2">9.4</strain>
        <plasmid evidence="2">p9.4_1</plasmid>
    </source>
</reference>
<dbReference type="Pfam" id="PF05016">
    <property type="entry name" value="ParE_toxin"/>
    <property type="match status" value="1"/>
</dbReference>